<evidence type="ECO:0000313" key="6">
    <source>
        <dbReference type="EMBL" id="TKI55342.1"/>
    </source>
</evidence>
<dbReference type="CDD" id="cd19507">
    <property type="entry name" value="RecA-like_Ycf46-like"/>
    <property type="match status" value="1"/>
</dbReference>
<dbReference type="PANTHER" id="PTHR42960:SF1">
    <property type="entry name" value="YCF46 PROTEIN"/>
    <property type="match status" value="1"/>
</dbReference>
<reference evidence="6 7" key="1">
    <citation type="submission" date="2019-04" db="EMBL/GenBank/DDBJ databases">
        <title>Whole genome sequencing of Brevibacillus sp. TGS2-1.</title>
        <authorList>
            <person name="Choi A."/>
        </authorList>
    </citation>
    <scope>NUCLEOTIDE SEQUENCE [LARGE SCALE GENOMIC DNA]</scope>
    <source>
        <strain evidence="6 7">TGS2-1</strain>
    </source>
</reference>
<evidence type="ECO:0000256" key="3">
    <source>
        <dbReference type="ARBA" id="ARBA00038088"/>
    </source>
</evidence>
<feature type="domain" description="AAA+ ATPase" evidence="5">
    <location>
        <begin position="269"/>
        <end position="405"/>
    </location>
</feature>
<dbReference type="InterPro" id="IPR003959">
    <property type="entry name" value="ATPase_AAA_core"/>
</dbReference>
<keyword evidence="7" id="KW-1185">Reference proteome</keyword>
<organism evidence="6 7">
    <name type="scientific">Brevibacillus antibioticus</name>
    <dbReference type="NCBI Taxonomy" id="2570228"/>
    <lineage>
        <taxon>Bacteria</taxon>
        <taxon>Bacillati</taxon>
        <taxon>Bacillota</taxon>
        <taxon>Bacilli</taxon>
        <taxon>Bacillales</taxon>
        <taxon>Paenibacillaceae</taxon>
        <taxon>Brevibacillus</taxon>
    </lineage>
</organism>
<dbReference type="InterPro" id="IPR003593">
    <property type="entry name" value="AAA+_ATPase"/>
</dbReference>
<dbReference type="PANTHER" id="PTHR42960">
    <property type="entry name" value="YCF46 PROTEIN"/>
    <property type="match status" value="1"/>
</dbReference>
<gene>
    <name evidence="6" type="ORF">E8L90_07725</name>
</gene>
<dbReference type="SMART" id="SM00382">
    <property type="entry name" value="AAA"/>
    <property type="match status" value="1"/>
</dbReference>
<comment type="caution">
    <text evidence="6">The sequence shown here is derived from an EMBL/GenBank/DDBJ whole genome shotgun (WGS) entry which is preliminary data.</text>
</comment>
<name>A0A4U2Y6D6_9BACL</name>
<dbReference type="SUPFAM" id="SSF52540">
    <property type="entry name" value="P-loop containing nucleoside triphosphate hydrolases"/>
    <property type="match status" value="1"/>
</dbReference>
<evidence type="ECO:0000256" key="2">
    <source>
        <dbReference type="ARBA" id="ARBA00022840"/>
    </source>
</evidence>
<dbReference type="InterPro" id="IPR027417">
    <property type="entry name" value="P-loop_NTPase"/>
</dbReference>
<dbReference type="GO" id="GO:0005524">
    <property type="term" value="F:ATP binding"/>
    <property type="evidence" value="ECO:0007669"/>
    <property type="project" value="UniProtKB-KW"/>
</dbReference>
<comment type="similarity">
    <text evidence="3">Belongs to the AAA ATPase family. Highly divergent.</text>
</comment>
<keyword evidence="2" id="KW-0067">ATP-binding</keyword>
<evidence type="ECO:0000256" key="1">
    <source>
        <dbReference type="ARBA" id="ARBA00022741"/>
    </source>
</evidence>
<dbReference type="AlphaFoldDB" id="A0A4U2Y6D6"/>
<accession>A0A4U2Y6D6</accession>
<dbReference type="RefSeq" id="WP_137028705.1">
    <property type="nucleotide sequence ID" value="NZ_SZNK01000001.1"/>
</dbReference>
<dbReference type="EMBL" id="SZNK01000001">
    <property type="protein sequence ID" value="TKI55342.1"/>
    <property type="molecule type" value="Genomic_DNA"/>
</dbReference>
<dbReference type="Gene3D" id="3.40.50.300">
    <property type="entry name" value="P-loop containing nucleotide triphosphate hydrolases"/>
    <property type="match status" value="1"/>
</dbReference>
<dbReference type="Gene3D" id="1.10.8.60">
    <property type="match status" value="1"/>
</dbReference>
<dbReference type="OrthoDB" id="9806903at2"/>
<evidence type="ECO:0000313" key="7">
    <source>
        <dbReference type="Proteomes" id="UP000307841"/>
    </source>
</evidence>
<proteinExistence type="inferred from homology"/>
<dbReference type="InterPro" id="IPR052381">
    <property type="entry name" value="AAA_domain_protein"/>
</dbReference>
<dbReference type="GO" id="GO:0016887">
    <property type="term" value="F:ATP hydrolysis activity"/>
    <property type="evidence" value="ECO:0007669"/>
    <property type="project" value="InterPro"/>
</dbReference>
<evidence type="ECO:0000256" key="4">
    <source>
        <dbReference type="ARBA" id="ARBA00040480"/>
    </source>
</evidence>
<dbReference type="Pfam" id="PF00004">
    <property type="entry name" value="AAA"/>
    <property type="match status" value="1"/>
</dbReference>
<protein>
    <recommendedName>
        <fullName evidence="4">Uncharacterized AAA domain-containing protein ycf46</fullName>
    </recommendedName>
</protein>
<sequence>MLQDFIEEVGYLIRARYSILYIFTQEEERALEVFQSIGAQLNKRIIIWTATKGLILDGDELDAKSTDFRIALEMAEDLAKEPTLFVWCDLHPFIRGSSSPIYIRKFREFAQKIRMGFPSNSVIISPSIEIPIELQKEITILDLPLPELEEVKQIIVNFTDAYKGRPGIMIDQTPEVIEALARAAVGLTRSEIENCLAKALVKNKGISDSDVSTILEEKKQIIRKSGILEYISTESLNLDQIGGLDNLKRWLLKRKASYSTEAREFGIQWPKGVLLVGVPGCGKSLCAKSVATAWQMPLLRLDLGRVFAGIVGSSEANIRSALAMCEAVSPSIVWIDEIEKALSGIGSGMSDGGVATRIFGTLLTWMQEKKSPVFVFATANKIEQLPAELLRKGRFDEIFFVDLPTPEERAEIIKIHLDRLKRHNTVFDIPKLVEASGEAFWGEGIRLTGAEIEYSIHEGLMDAFSKRVSEGDHERDIVTDDILQAMRRTVPLAKSRRLEVEQLRTWAKEYAIRASLLNEALPGFTREEAVGRNIDF</sequence>
<keyword evidence="1" id="KW-0547">Nucleotide-binding</keyword>
<dbReference type="Proteomes" id="UP000307841">
    <property type="component" value="Unassembled WGS sequence"/>
</dbReference>
<evidence type="ECO:0000259" key="5">
    <source>
        <dbReference type="SMART" id="SM00382"/>
    </source>
</evidence>